<gene>
    <name evidence="4" type="ORF">BCR34DRAFT_612201</name>
</gene>
<feature type="domain" description="CCHC-type" evidence="3">
    <location>
        <begin position="370"/>
        <end position="384"/>
    </location>
</feature>
<dbReference type="PANTHER" id="PTHR10622">
    <property type="entry name" value="HET DOMAIN-CONTAINING PROTEIN"/>
    <property type="match status" value="1"/>
</dbReference>
<feature type="transmembrane region" description="Helical" evidence="2">
    <location>
        <begin position="119"/>
        <end position="135"/>
    </location>
</feature>
<dbReference type="Proteomes" id="UP000193144">
    <property type="component" value="Unassembled WGS sequence"/>
</dbReference>
<keyword evidence="1" id="KW-0863">Zinc-finger</keyword>
<comment type="caution">
    <text evidence="4">The sequence shown here is derived from an EMBL/GenBank/DDBJ whole genome shotgun (WGS) entry which is preliminary data.</text>
</comment>
<protein>
    <recommendedName>
        <fullName evidence="3">CCHC-type domain-containing protein</fullName>
    </recommendedName>
</protein>
<keyword evidence="2" id="KW-1133">Transmembrane helix</keyword>
<evidence type="ECO:0000313" key="5">
    <source>
        <dbReference type="Proteomes" id="UP000193144"/>
    </source>
</evidence>
<dbReference type="GO" id="GO:0008270">
    <property type="term" value="F:zinc ion binding"/>
    <property type="evidence" value="ECO:0007669"/>
    <property type="project" value="UniProtKB-KW"/>
</dbReference>
<evidence type="ECO:0000256" key="1">
    <source>
        <dbReference type="PROSITE-ProRule" id="PRU00047"/>
    </source>
</evidence>
<dbReference type="PROSITE" id="PS50158">
    <property type="entry name" value="ZF_CCHC"/>
    <property type="match status" value="1"/>
</dbReference>
<keyword evidence="5" id="KW-1185">Reference proteome</keyword>
<dbReference type="InterPro" id="IPR036875">
    <property type="entry name" value="Znf_CCHC_sf"/>
</dbReference>
<dbReference type="SUPFAM" id="SSF57756">
    <property type="entry name" value="Retrovirus zinc finger-like domains"/>
    <property type="match status" value="1"/>
</dbReference>
<evidence type="ECO:0000259" key="3">
    <source>
        <dbReference type="PROSITE" id="PS50158"/>
    </source>
</evidence>
<keyword evidence="1" id="KW-0862">Zinc</keyword>
<organism evidence="4 5">
    <name type="scientific">Clohesyomyces aquaticus</name>
    <dbReference type="NCBI Taxonomy" id="1231657"/>
    <lineage>
        <taxon>Eukaryota</taxon>
        <taxon>Fungi</taxon>
        <taxon>Dikarya</taxon>
        <taxon>Ascomycota</taxon>
        <taxon>Pezizomycotina</taxon>
        <taxon>Dothideomycetes</taxon>
        <taxon>Pleosporomycetidae</taxon>
        <taxon>Pleosporales</taxon>
        <taxon>Lindgomycetaceae</taxon>
        <taxon>Clohesyomyces</taxon>
    </lineage>
</organism>
<keyword evidence="2" id="KW-0472">Membrane</keyword>
<proteinExistence type="predicted"/>
<name>A0A1Y1ZYC1_9PLEO</name>
<accession>A0A1Y1ZYC1</accession>
<dbReference type="AlphaFoldDB" id="A0A1Y1ZYC1"/>
<keyword evidence="1" id="KW-0479">Metal-binding</keyword>
<dbReference type="GO" id="GO:0003676">
    <property type="term" value="F:nucleic acid binding"/>
    <property type="evidence" value="ECO:0007669"/>
    <property type="project" value="InterPro"/>
</dbReference>
<dbReference type="SMART" id="SM00343">
    <property type="entry name" value="ZnF_C2HC"/>
    <property type="match status" value="2"/>
</dbReference>
<dbReference type="PANTHER" id="PTHR10622:SF13">
    <property type="entry name" value="NACHT DOMAIN-CONTAINING PROTEIN"/>
    <property type="match status" value="1"/>
</dbReference>
<reference evidence="4 5" key="1">
    <citation type="submission" date="2016-07" db="EMBL/GenBank/DDBJ databases">
        <title>Pervasive Adenine N6-methylation of Active Genes in Fungi.</title>
        <authorList>
            <consortium name="DOE Joint Genome Institute"/>
            <person name="Mondo S.J."/>
            <person name="Dannebaum R.O."/>
            <person name="Kuo R.C."/>
            <person name="Labutti K."/>
            <person name="Haridas S."/>
            <person name="Kuo A."/>
            <person name="Salamov A."/>
            <person name="Ahrendt S.R."/>
            <person name="Lipzen A."/>
            <person name="Sullivan W."/>
            <person name="Andreopoulos W.B."/>
            <person name="Clum A."/>
            <person name="Lindquist E."/>
            <person name="Daum C."/>
            <person name="Ramamoorthy G.K."/>
            <person name="Gryganskyi A."/>
            <person name="Culley D."/>
            <person name="Magnuson J.K."/>
            <person name="James T.Y."/>
            <person name="O'Malley M.A."/>
            <person name="Stajich J.E."/>
            <person name="Spatafora J.W."/>
            <person name="Visel A."/>
            <person name="Grigoriev I.V."/>
        </authorList>
    </citation>
    <scope>NUCLEOTIDE SEQUENCE [LARGE SCALE GENOMIC DNA]</scope>
    <source>
        <strain evidence="4 5">CBS 115471</strain>
    </source>
</reference>
<dbReference type="EMBL" id="MCFA01000026">
    <property type="protein sequence ID" value="ORY15243.1"/>
    <property type="molecule type" value="Genomic_DNA"/>
</dbReference>
<evidence type="ECO:0000313" key="4">
    <source>
        <dbReference type="EMBL" id="ORY15243.1"/>
    </source>
</evidence>
<sequence length="384" mass="44236">MFRWYQRAERCYVFLTDVSVPEEVPDAEALPISWKQAFRQSRWFTRGWTLQELLAPASVEFFSQDGKRLGSRISLEKEIHDITGIPIEALRGQTLTEFSIETRLSWAVRRTTTRKEDKAYCLLGIFGVFLSLIYGEGEDHATMRLKEEIQKRQQGQAVTDRQDLLLSSSLPLTRNEHSFRRNAQPRSIDYTDPRKDKQWQAYAARSAAAHTREVLSTIPGAEAVEQRTMHDVKDDPTDVVPSEEHDLEAALADLARERSEGFRWQHSAADLLKLLDLYSDEPFRKWLADTLRVRAGPIWSVTQNNALRKAIIKELAAAEFAWREVIEYRLQDRRCLNCGDVKHWKDNCKASCGKCLYNGHDATNCGYPVRCIECRQIGHMAKDC</sequence>
<keyword evidence="2" id="KW-0812">Transmembrane</keyword>
<dbReference type="InterPro" id="IPR022016">
    <property type="entry name" value="DUF3597"/>
</dbReference>
<dbReference type="InterPro" id="IPR001878">
    <property type="entry name" value="Znf_CCHC"/>
</dbReference>
<dbReference type="OrthoDB" id="674604at2759"/>
<evidence type="ECO:0000256" key="2">
    <source>
        <dbReference type="SAM" id="Phobius"/>
    </source>
</evidence>
<dbReference type="STRING" id="1231657.A0A1Y1ZYC1"/>
<dbReference type="Pfam" id="PF12200">
    <property type="entry name" value="DUF3597"/>
    <property type="match status" value="1"/>
</dbReference>
<dbReference type="SUPFAM" id="SSF158634">
    <property type="entry name" value="RPA2825-like"/>
    <property type="match status" value="1"/>
</dbReference>